<dbReference type="RefSeq" id="WP_188912870.1">
    <property type="nucleotide sequence ID" value="NZ_BMIQ01000010.1"/>
</dbReference>
<feature type="region of interest" description="Disordered" evidence="1">
    <location>
        <begin position="64"/>
        <end position="87"/>
    </location>
</feature>
<sequence length="87" mass="9835">MIALTIQDIDEELEGRLRRRAARHGRSLQEEARLALVEHVADETPAAAPRDSAWDVIRRLRDKAGGGADFEPLDRSEWQDRPVDFGS</sequence>
<dbReference type="Pfam" id="PF22513">
    <property type="entry name" value="FitA-like_RHH"/>
    <property type="match status" value="1"/>
</dbReference>
<dbReference type="InterPro" id="IPR010985">
    <property type="entry name" value="Ribbon_hlx_hlx"/>
</dbReference>
<gene>
    <name evidence="3" type="ORF">GCM10011390_46930</name>
</gene>
<dbReference type="EMBL" id="BMIQ01000010">
    <property type="protein sequence ID" value="GGE22177.1"/>
    <property type="molecule type" value="Genomic_DNA"/>
</dbReference>
<name>A0A917A1G2_9HYPH</name>
<dbReference type="GO" id="GO:0006355">
    <property type="term" value="P:regulation of DNA-templated transcription"/>
    <property type="evidence" value="ECO:0007669"/>
    <property type="project" value="InterPro"/>
</dbReference>
<evidence type="ECO:0000256" key="1">
    <source>
        <dbReference type="SAM" id="MobiDB-lite"/>
    </source>
</evidence>
<feature type="compositionally biased region" description="Basic and acidic residues" evidence="1">
    <location>
        <begin position="72"/>
        <end position="87"/>
    </location>
</feature>
<evidence type="ECO:0000313" key="3">
    <source>
        <dbReference type="EMBL" id="GGE22177.1"/>
    </source>
</evidence>
<dbReference type="Proteomes" id="UP000644699">
    <property type="component" value="Unassembled WGS sequence"/>
</dbReference>
<dbReference type="AlphaFoldDB" id="A0A917A1G2"/>
<reference evidence="3" key="2">
    <citation type="submission" date="2020-09" db="EMBL/GenBank/DDBJ databases">
        <authorList>
            <person name="Sun Q."/>
            <person name="Zhou Y."/>
        </authorList>
    </citation>
    <scope>NUCLEOTIDE SEQUENCE</scope>
    <source>
        <strain evidence="3">CGMCC 1.15367</strain>
    </source>
</reference>
<proteinExistence type="predicted"/>
<protein>
    <recommendedName>
        <fullName evidence="2">Antitoxin FitA-like ribbon-helix-helix domain-containing protein</fullName>
    </recommendedName>
</protein>
<dbReference type="SUPFAM" id="SSF47598">
    <property type="entry name" value="Ribbon-helix-helix"/>
    <property type="match status" value="1"/>
</dbReference>
<accession>A0A917A1G2</accession>
<dbReference type="InterPro" id="IPR013321">
    <property type="entry name" value="Arc_rbn_hlx_hlx"/>
</dbReference>
<feature type="domain" description="Antitoxin FitA-like ribbon-helix-helix" evidence="2">
    <location>
        <begin position="3"/>
        <end position="38"/>
    </location>
</feature>
<keyword evidence="4" id="KW-1185">Reference proteome</keyword>
<evidence type="ECO:0000259" key="2">
    <source>
        <dbReference type="Pfam" id="PF22513"/>
    </source>
</evidence>
<dbReference type="InterPro" id="IPR053853">
    <property type="entry name" value="FitA-like_RHH"/>
</dbReference>
<evidence type="ECO:0000313" key="4">
    <source>
        <dbReference type="Proteomes" id="UP000644699"/>
    </source>
</evidence>
<comment type="caution">
    <text evidence="3">The sequence shown here is derived from an EMBL/GenBank/DDBJ whole genome shotgun (WGS) entry which is preliminary data.</text>
</comment>
<dbReference type="Gene3D" id="1.10.1220.10">
    <property type="entry name" value="Met repressor-like"/>
    <property type="match status" value="1"/>
</dbReference>
<organism evidence="3 4">
    <name type="scientific">Aureimonas endophytica</name>
    <dbReference type="NCBI Taxonomy" id="2027858"/>
    <lineage>
        <taxon>Bacteria</taxon>
        <taxon>Pseudomonadati</taxon>
        <taxon>Pseudomonadota</taxon>
        <taxon>Alphaproteobacteria</taxon>
        <taxon>Hyphomicrobiales</taxon>
        <taxon>Aurantimonadaceae</taxon>
        <taxon>Aureimonas</taxon>
    </lineage>
</organism>
<reference evidence="3" key="1">
    <citation type="journal article" date="2014" name="Int. J. Syst. Evol. Microbiol.">
        <title>Complete genome sequence of Corynebacterium casei LMG S-19264T (=DSM 44701T), isolated from a smear-ripened cheese.</title>
        <authorList>
            <consortium name="US DOE Joint Genome Institute (JGI-PGF)"/>
            <person name="Walter F."/>
            <person name="Albersmeier A."/>
            <person name="Kalinowski J."/>
            <person name="Ruckert C."/>
        </authorList>
    </citation>
    <scope>NUCLEOTIDE SEQUENCE</scope>
    <source>
        <strain evidence="3">CGMCC 1.15367</strain>
    </source>
</reference>